<accession>A0AAN7W2V0</accession>
<sequence>MFSHNIRSSPLDGLQNNLRPSNSIISFDSILTNSRLLDKLDLSKEDESILLEEITRENNNADANNKDLNNIRLSDPIHDDIKILELNKESSKENIKQNTTESYIISLPASQFPSLKLNNNISIRNKSTNQNDIPLYTYSSSKRIDIINNDNTTNPLIKNILSNIKFNDKSLQSRVEQHYSNTSRYSYIVEEDTDSIRNLIIENIPENNTNLMISRRQNLSTKSNISTNSQFSKASLQLSSPLTHETTNSELQNIKVESFTLSSPNLSPTNESKPPLIFSKSHKKKNSLSSLKNLLKKNKNKSSPEQIRRNNSNKDFNNEPGKSFNQHLDLKFSSSNYNNVTSIRKTKSSSKLIFSPQPQLSPQSNNLHVYEESSYQDIKKHTCNVNNNPTTNSSRSRQVPSPTHKSLTGIASPIHKRSNSAFNHIVPLTQSVLSSPVSSTHKSAVQNYVSPSNSPQENGHFQGNLYSKDKILISTAIDMRKAGNLHASALKLRQACQKGNKTAFLLYGLALRYGYGVEIDYIQSFYYIKLATSIKSWDNDVFNLEINPFQLERTINESIPSKLEEPLVPALFECGIAYLKGYGIQNIDEYKGLKCLEKAASMGHVDSMCLSGIIWSQEPEISEQSSKSTSFDKNIRRKKDVIKAAAWFRIAEKRGANLIGSDWIYKKKYLKAAENR</sequence>
<evidence type="ECO:0000256" key="2">
    <source>
        <dbReference type="SAM" id="MobiDB-lite"/>
    </source>
</evidence>
<dbReference type="Gene3D" id="1.25.40.10">
    <property type="entry name" value="Tetratricopeptide repeat domain"/>
    <property type="match status" value="1"/>
</dbReference>
<dbReference type="PANTHER" id="PTHR43628:SF11">
    <property type="entry name" value="PROTEIN DSF2"/>
    <property type="match status" value="1"/>
</dbReference>
<evidence type="ECO:0000256" key="1">
    <source>
        <dbReference type="SAM" id="Coils"/>
    </source>
</evidence>
<dbReference type="EMBL" id="JAWIZZ010000045">
    <property type="protein sequence ID" value="KAK5780064.1"/>
    <property type="molecule type" value="Genomic_DNA"/>
</dbReference>
<reference evidence="4" key="1">
    <citation type="submission" date="2023-07" db="EMBL/GenBank/DDBJ databases">
        <title>A draft genome of Kazachstania heterogenica Y-27499.</title>
        <authorList>
            <person name="Donic C."/>
            <person name="Kralova J.S."/>
            <person name="Fidel L."/>
            <person name="Ben-Dor S."/>
            <person name="Jung S."/>
        </authorList>
    </citation>
    <scope>NUCLEOTIDE SEQUENCE [LARGE SCALE GENOMIC DNA]</scope>
    <source>
        <strain evidence="4">Y27499</strain>
    </source>
</reference>
<evidence type="ECO:0000313" key="4">
    <source>
        <dbReference type="Proteomes" id="UP001306508"/>
    </source>
</evidence>
<feature type="region of interest" description="Disordered" evidence="2">
    <location>
        <begin position="386"/>
        <end position="409"/>
    </location>
</feature>
<dbReference type="InterPro" id="IPR006597">
    <property type="entry name" value="Sel1-like"/>
</dbReference>
<protein>
    <submittedName>
        <fullName evidence="3">Uncharacterized protein</fullName>
    </submittedName>
</protein>
<feature type="compositionally biased region" description="Low complexity" evidence="2">
    <location>
        <begin position="386"/>
        <end position="396"/>
    </location>
</feature>
<keyword evidence="4" id="KW-1185">Reference proteome</keyword>
<dbReference type="SUPFAM" id="SSF81901">
    <property type="entry name" value="HCP-like"/>
    <property type="match status" value="1"/>
</dbReference>
<dbReference type="Pfam" id="PF08238">
    <property type="entry name" value="Sel1"/>
    <property type="match status" value="3"/>
</dbReference>
<dbReference type="Proteomes" id="UP001306508">
    <property type="component" value="Unassembled WGS sequence"/>
</dbReference>
<dbReference type="GO" id="GO:0010972">
    <property type="term" value="P:negative regulation of G2/M transition of mitotic cell cycle"/>
    <property type="evidence" value="ECO:0007669"/>
    <property type="project" value="TreeGrafter"/>
</dbReference>
<feature type="region of interest" description="Disordered" evidence="2">
    <location>
        <begin position="261"/>
        <end position="324"/>
    </location>
</feature>
<proteinExistence type="predicted"/>
<gene>
    <name evidence="3" type="ORF">RI543_002605</name>
</gene>
<organism evidence="3 4">
    <name type="scientific">Arxiozyma heterogenica</name>
    <dbReference type="NCBI Taxonomy" id="278026"/>
    <lineage>
        <taxon>Eukaryota</taxon>
        <taxon>Fungi</taxon>
        <taxon>Dikarya</taxon>
        <taxon>Ascomycota</taxon>
        <taxon>Saccharomycotina</taxon>
        <taxon>Saccharomycetes</taxon>
        <taxon>Saccharomycetales</taxon>
        <taxon>Saccharomycetaceae</taxon>
        <taxon>Arxiozyma</taxon>
    </lineage>
</organism>
<comment type="caution">
    <text evidence="3">The sequence shown here is derived from an EMBL/GenBank/DDBJ whole genome shotgun (WGS) entry which is preliminary data.</text>
</comment>
<dbReference type="PANTHER" id="PTHR43628">
    <property type="entry name" value="ACTIVATOR OF C KINASE PROTEIN 1-RELATED"/>
    <property type="match status" value="1"/>
</dbReference>
<dbReference type="InterPro" id="IPR011990">
    <property type="entry name" value="TPR-like_helical_dom_sf"/>
</dbReference>
<keyword evidence="1" id="KW-0175">Coiled coil</keyword>
<dbReference type="AlphaFoldDB" id="A0AAN7W2V0"/>
<evidence type="ECO:0000313" key="3">
    <source>
        <dbReference type="EMBL" id="KAK5780064.1"/>
    </source>
</evidence>
<feature type="compositionally biased region" description="Polar residues" evidence="2">
    <location>
        <begin position="261"/>
        <end position="272"/>
    </location>
</feature>
<feature type="coiled-coil region" evidence="1">
    <location>
        <begin position="44"/>
        <end position="101"/>
    </location>
</feature>
<feature type="compositionally biased region" description="Polar residues" evidence="2">
    <location>
        <begin position="397"/>
        <end position="406"/>
    </location>
</feature>
<dbReference type="InterPro" id="IPR052945">
    <property type="entry name" value="Mitotic_Regulator"/>
</dbReference>
<dbReference type="SMART" id="SM00671">
    <property type="entry name" value="SEL1"/>
    <property type="match status" value="2"/>
</dbReference>
<dbReference type="GO" id="GO:0032153">
    <property type="term" value="C:cell division site"/>
    <property type="evidence" value="ECO:0007669"/>
    <property type="project" value="TreeGrafter"/>
</dbReference>
<name>A0AAN7W2V0_9SACH</name>